<reference evidence="2 3" key="1">
    <citation type="journal article" date="2006" name="Science">
        <title>Phytophthora genome sequences uncover evolutionary origins and mechanisms of pathogenesis.</title>
        <authorList>
            <person name="Tyler B.M."/>
            <person name="Tripathy S."/>
            <person name="Zhang X."/>
            <person name="Dehal P."/>
            <person name="Jiang R.H."/>
            <person name="Aerts A."/>
            <person name="Arredondo F.D."/>
            <person name="Baxter L."/>
            <person name="Bensasson D."/>
            <person name="Beynon J.L."/>
            <person name="Chapman J."/>
            <person name="Damasceno C.M."/>
            <person name="Dorrance A.E."/>
            <person name="Dou D."/>
            <person name="Dickerman A.W."/>
            <person name="Dubchak I.L."/>
            <person name="Garbelotto M."/>
            <person name="Gijzen M."/>
            <person name="Gordon S.G."/>
            <person name="Govers F."/>
            <person name="Grunwald N.J."/>
            <person name="Huang W."/>
            <person name="Ivors K.L."/>
            <person name="Jones R.W."/>
            <person name="Kamoun S."/>
            <person name="Krampis K."/>
            <person name="Lamour K.H."/>
            <person name="Lee M.K."/>
            <person name="McDonald W.H."/>
            <person name="Medina M."/>
            <person name="Meijer H.J."/>
            <person name="Nordberg E.K."/>
            <person name="Maclean D.J."/>
            <person name="Ospina-Giraldo M.D."/>
            <person name="Morris P.F."/>
            <person name="Phuntumart V."/>
            <person name="Putnam N.H."/>
            <person name="Rash S."/>
            <person name="Rose J.K."/>
            <person name="Sakihama Y."/>
            <person name="Salamov A.A."/>
            <person name="Savidor A."/>
            <person name="Scheuring C.F."/>
            <person name="Smith B.M."/>
            <person name="Sobral B.W."/>
            <person name="Terry A."/>
            <person name="Torto-Alalibo T.A."/>
            <person name="Win J."/>
            <person name="Xu Z."/>
            <person name="Zhang H."/>
            <person name="Grigoriev I.V."/>
            <person name="Rokhsar D.S."/>
            <person name="Boore J.L."/>
        </authorList>
    </citation>
    <scope>NUCLEOTIDE SEQUENCE [LARGE SCALE GENOMIC DNA]</scope>
    <source>
        <strain evidence="2 3">P6497</strain>
    </source>
</reference>
<dbReference type="KEGG" id="psoj:PHYSODRAFT_264034"/>
<feature type="region of interest" description="Disordered" evidence="1">
    <location>
        <begin position="1"/>
        <end position="125"/>
    </location>
</feature>
<keyword evidence="3" id="KW-1185">Reference proteome</keyword>
<feature type="compositionally biased region" description="Basic residues" evidence="1">
    <location>
        <begin position="24"/>
        <end position="33"/>
    </location>
</feature>
<organism evidence="2 3">
    <name type="scientific">Phytophthora sojae (strain P6497)</name>
    <name type="common">Soybean stem and root rot agent</name>
    <name type="synonym">Phytophthora megasperma f. sp. glycines</name>
    <dbReference type="NCBI Taxonomy" id="1094619"/>
    <lineage>
        <taxon>Eukaryota</taxon>
        <taxon>Sar</taxon>
        <taxon>Stramenopiles</taxon>
        <taxon>Oomycota</taxon>
        <taxon>Peronosporomycetes</taxon>
        <taxon>Peronosporales</taxon>
        <taxon>Peronosporaceae</taxon>
        <taxon>Phytophthora</taxon>
    </lineage>
</organism>
<dbReference type="RefSeq" id="XP_009517827.1">
    <property type="nucleotide sequence ID" value="XM_009519532.1"/>
</dbReference>
<evidence type="ECO:0000256" key="1">
    <source>
        <dbReference type="SAM" id="MobiDB-lite"/>
    </source>
</evidence>
<feature type="compositionally biased region" description="Low complexity" evidence="1">
    <location>
        <begin position="56"/>
        <end position="72"/>
    </location>
</feature>
<feature type="compositionally biased region" description="Basic and acidic residues" evidence="1">
    <location>
        <begin position="329"/>
        <end position="354"/>
    </location>
</feature>
<dbReference type="EMBL" id="JH159151">
    <property type="protein sequence ID" value="EGZ30552.1"/>
    <property type="molecule type" value="Genomic_DNA"/>
</dbReference>
<gene>
    <name evidence="2" type="ORF">PHYSODRAFT_264034</name>
</gene>
<dbReference type="AlphaFoldDB" id="G4YNP7"/>
<protein>
    <submittedName>
        <fullName evidence="2">Uncharacterized protein</fullName>
    </submittedName>
</protein>
<proteinExistence type="predicted"/>
<evidence type="ECO:0000313" key="2">
    <source>
        <dbReference type="EMBL" id="EGZ30552.1"/>
    </source>
</evidence>
<evidence type="ECO:0000313" key="3">
    <source>
        <dbReference type="Proteomes" id="UP000002640"/>
    </source>
</evidence>
<name>G4YNP7_PHYSP</name>
<feature type="compositionally biased region" description="Low complexity" evidence="1">
    <location>
        <begin position="90"/>
        <end position="99"/>
    </location>
</feature>
<dbReference type="OMA" id="HYRREES"/>
<dbReference type="STRING" id="1094619.G4YNP7"/>
<sequence length="425" mass="47047">MRTALASGLSEVRRRVSSPPPLRASKRIAKKPARTVSGAALAEARKGKRKQTKRGPAASAETTSLPPTSETPTSKRRRQHRRAAKKQRRPSPASARPRPTVLSRDGAPVSQQQQQQRHPAQPASAYRAETINPLQAPEPRTLDGAAPDAAARFTAGPPRVPGSSGQRDGFNLSAFMAAFEPGAPATSDAGEHTVSRVRVNSLRHDGADILVELRLLRAENARLKELLQCSAPVIPSDIGTRGTAPNAKGELPPEALQFLSYASFPEGPKKAKGEYNPPQAHLVAAARMFKLFTWNEDSAQWWHGYCEALRAIDFQSSEWTMALVNALTQREERRDDRHDHYRREESRPPRREQARGPAIPEDIRRLLPVNRRGQEPCLRNVAGLPCSGGTCDRCGNPGRAHDWREPLQDWVDRTYGRNRDHASRR</sequence>
<dbReference type="Proteomes" id="UP000002640">
    <property type="component" value="Unassembled WGS sequence"/>
</dbReference>
<dbReference type="GeneID" id="20639567"/>
<feature type="region of interest" description="Disordered" evidence="1">
    <location>
        <begin position="329"/>
        <end position="362"/>
    </location>
</feature>
<accession>G4YNP7</accession>
<dbReference type="InParanoid" id="G4YNP7"/>
<feature type="compositionally biased region" description="Basic residues" evidence="1">
    <location>
        <begin position="74"/>
        <end position="89"/>
    </location>
</feature>